<dbReference type="AlphaFoldDB" id="A0A2N3M2R5"/>
<protein>
    <submittedName>
        <fullName evidence="1">Transcriptional regulator</fullName>
    </submittedName>
</protein>
<sequence length="65" mass="7018">MATAAAPTLLSMKQASAMTTLSVSSIKRMMAAGTFPKPVRLGESRIAFVDAEIHAWVRARIAERD</sequence>
<comment type="caution">
    <text evidence="1">The sequence shown here is derived from an EMBL/GenBank/DDBJ whole genome shotgun (WGS) entry which is preliminary data.</text>
</comment>
<dbReference type="InterPro" id="IPR010260">
    <property type="entry name" value="AlpA"/>
</dbReference>
<reference evidence="1 2" key="1">
    <citation type="submission" date="2017-12" db="EMBL/GenBank/DDBJ databases">
        <title>Anaerobic carbon monoxide metabolism by Pleomorphomonas carboxyditropha sp. nov., a new mesophilic hydrogenogenic carboxidotroph.</title>
        <authorList>
            <person name="Esquivel-Elizondo S."/>
            <person name="Krajmalnik-Brown R."/>
        </authorList>
    </citation>
    <scope>NUCLEOTIDE SEQUENCE [LARGE SCALE GENOMIC DNA]</scope>
    <source>
        <strain evidence="1 2">R5-392</strain>
    </source>
</reference>
<accession>A0A2N3M2R5</accession>
<dbReference type="Proteomes" id="UP000233491">
    <property type="component" value="Unassembled WGS sequence"/>
</dbReference>
<gene>
    <name evidence="1" type="ORF">CXZ10_05415</name>
</gene>
<keyword evidence="2" id="KW-1185">Reference proteome</keyword>
<evidence type="ECO:0000313" key="2">
    <source>
        <dbReference type="Proteomes" id="UP000233491"/>
    </source>
</evidence>
<dbReference type="EMBL" id="PJNW01000002">
    <property type="protein sequence ID" value="PKR91118.1"/>
    <property type="molecule type" value="Genomic_DNA"/>
</dbReference>
<dbReference type="OrthoDB" id="9801242at2"/>
<name>A0A2N3M2R5_9HYPH</name>
<evidence type="ECO:0000313" key="1">
    <source>
        <dbReference type="EMBL" id="PKR91118.1"/>
    </source>
</evidence>
<dbReference type="Pfam" id="PF05930">
    <property type="entry name" value="Phage_AlpA"/>
    <property type="match status" value="1"/>
</dbReference>
<dbReference type="Gene3D" id="1.10.238.160">
    <property type="match status" value="1"/>
</dbReference>
<proteinExistence type="predicted"/>
<organism evidence="1 2">
    <name type="scientific">Pleomorphomonas diazotrophica</name>
    <dbReference type="NCBI Taxonomy" id="1166257"/>
    <lineage>
        <taxon>Bacteria</taxon>
        <taxon>Pseudomonadati</taxon>
        <taxon>Pseudomonadota</taxon>
        <taxon>Alphaproteobacteria</taxon>
        <taxon>Hyphomicrobiales</taxon>
        <taxon>Pleomorphomonadaceae</taxon>
        <taxon>Pleomorphomonas</taxon>
    </lineage>
</organism>